<dbReference type="KEGG" id="ska:CP970_24075"/>
<protein>
    <submittedName>
        <fullName evidence="2">Uncharacterized protein</fullName>
    </submittedName>
</protein>
<name>A0A5J6GI27_STRKN</name>
<evidence type="ECO:0000313" key="2">
    <source>
        <dbReference type="EMBL" id="QEU93575.1"/>
    </source>
</evidence>
<dbReference type="AlphaFoldDB" id="A0A5J6GI27"/>
<reference evidence="2 3" key="1">
    <citation type="submission" date="2017-09" db="EMBL/GenBank/DDBJ databases">
        <authorList>
            <person name="Lee N."/>
            <person name="Cho B.-K."/>
        </authorList>
    </citation>
    <scope>NUCLEOTIDE SEQUENCE [LARGE SCALE GENOMIC DNA]</scope>
    <source>
        <strain evidence="2 3">ATCC 12853</strain>
    </source>
</reference>
<evidence type="ECO:0000313" key="3">
    <source>
        <dbReference type="Proteomes" id="UP000325529"/>
    </source>
</evidence>
<feature type="compositionally biased region" description="Low complexity" evidence="1">
    <location>
        <begin position="45"/>
        <end position="54"/>
    </location>
</feature>
<sequence>MVGSAHEGLHRIFQERPEILAPVFRALGIAFPDTPFKIRTEGHPTTSTSSWTSTCGAPRPETNGGKSWDSSATSPDGARSARRRTSKARPRASSKARRRESPRTGPP</sequence>
<feature type="compositionally biased region" description="Polar residues" evidence="1">
    <location>
        <begin position="64"/>
        <end position="74"/>
    </location>
</feature>
<dbReference type="Proteomes" id="UP000325529">
    <property type="component" value="Chromosome"/>
</dbReference>
<evidence type="ECO:0000256" key="1">
    <source>
        <dbReference type="SAM" id="MobiDB-lite"/>
    </source>
</evidence>
<gene>
    <name evidence="2" type="ORF">CP970_24075</name>
</gene>
<keyword evidence="3" id="KW-1185">Reference proteome</keyword>
<feature type="region of interest" description="Disordered" evidence="1">
    <location>
        <begin position="35"/>
        <end position="107"/>
    </location>
</feature>
<feature type="compositionally biased region" description="Basic residues" evidence="1">
    <location>
        <begin position="80"/>
        <end position="100"/>
    </location>
</feature>
<organism evidence="2 3">
    <name type="scientific">Streptomyces kanamyceticus</name>
    <dbReference type="NCBI Taxonomy" id="1967"/>
    <lineage>
        <taxon>Bacteria</taxon>
        <taxon>Bacillati</taxon>
        <taxon>Actinomycetota</taxon>
        <taxon>Actinomycetes</taxon>
        <taxon>Kitasatosporales</taxon>
        <taxon>Streptomycetaceae</taxon>
        <taxon>Streptomyces</taxon>
    </lineage>
</organism>
<dbReference type="EMBL" id="CP023699">
    <property type="protein sequence ID" value="QEU93575.1"/>
    <property type="molecule type" value="Genomic_DNA"/>
</dbReference>
<proteinExistence type="predicted"/>
<accession>A0A5J6GI27</accession>